<dbReference type="EMBL" id="SMMU01000007">
    <property type="protein sequence ID" value="TCL32559.1"/>
    <property type="molecule type" value="Genomic_DNA"/>
</dbReference>
<dbReference type="InterPro" id="IPR035069">
    <property type="entry name" value="TTHA1013/TTHA0281-like"/>
</dbReference>
<gene>
    <name evidence="1" type="ORF">EV691_10788</name>
</gene>
<accession>A0A4R1PQ41</accession>
<evidence type="ECO:0000313" key="1">
    <source>
        <dbReference type="EMBL" id="TCL32559.1"/>
    </source>
</evidence>
<comment type="caution">
    <text evidence="1">The sequence shown here is derived from an EMBL/GenBank/DDBJ whole genome shotgun (WGS) entry which is preliminary data.</text>
</comment>
<reference evidence="1 2" key="1">
    <citation type="submission" date="2019-03" db="EMBL/GenBank/DDBJ databases">
        <title>Genomic Encyclopedia of Type Strains, Phase IV (KMG-IV): sequencing the most valuable type-strain genomes for metagenomic binning, comparative biology and taxonomic classification.</title>
        <authorList>
            <person name="Goeker M."/>
        </authorList>
    </citation>
    <scope>NUCLEOTIDE SEQUENCE [LARGE SCALE GENOMIC DNA]</scope>
    <source>
        <strain evidence="1 2">DSM 2286</strain>
    </source>
</reference>
<dbReference type="InterPro" id="IPR008651">
    <property type="entry name" value="Uncharacterised_HicB"/>
</dbReference>
<evidence type="ECO:0000313" key="2">
    <source>
        <dbReference type="Proteomes" id="UP000295169"/>
    </source>
</evidence>
<dbReference type="AlphaFoldDB" id="A0A4R1PQ41"/>
<dbReference type="InterPro" id="IPR010985">
    <property type="entry name" value="Ribbon_hlx_hlx"/>
</dbReference>
<dbReference type="Proteomes" id="UP000295169">
    <property type="component" value="Unassembled WGS sequence"/>
</dbReference>
<dbReference type="SUPFAM" id="SSF143100">
    <property type="entry name" value="TTHA1013/TTHA0281-like"/>
    <property type="match status" value="1"/>
</dbReference>
<sequence>MNSMSYKGYTARIEFDERDDIFVGRVLGVRDIISFQGASVAELRTELHLAVDDYLADCAEQGISPDKPASGKIMLRIRPEVHAAATIATQAAGKSLNQWADEVFERAAHSQPWLWRFLGIDAVAMCKQLKEAIGDG</sequence>
<proteinExistence type="predicted"/>
<protein>
    <submittedName>
        <fullName evidence="1">Putative HicB family RNase H-like nuclease</fullName>
    </submittedName>
</protein>
<name>A0A4R1PQ41_9GAMM</name>
<dbReference type="GO" id="GO:0006355">
    <property type="term" value="P:regulation of DNA-templated transcription"/>
    <property type="evidence" value="ECO:0007669"/>
    <property type="project" value="InterPro"/>
</dbReference>
<dbReference type="Pfam" id="PF05534">
    <property type="entry name" value="HicB"/>
    <property type="match status" value="1"/>
</dbReference>
<dbReference type="SUPFAM" id="SSF47598">
    <property type="entry name" value="Ribbon-helix-helix"/>
    <property type="match status" value="1"/>
</dbReference>
<organism evidence="1 2">
    <name type="scientific">Azotobacter chroococcum</name>
    <dbReference type="NCBI Taxonomy" id="353"/>
    <lineage>
        <taxon>Bacteria</taxon>
        <taxon>Pseudomonadati</taxon>
        <taxon>Pseudomonadota</taxon>
        <taxon>Gammaproteobacteria</taxon>
        <taxon>Pseudomonadales</taxon>
        <taxon>Pseudomonadaceae</taxon>
        <taxon>Azotobacter</taxon>
    </lineage>
</organism>